<evidence type="ECO:0000256" key="1">
    <source>
        <dbReference type="ARBA" id="ARBA00006773"/>
    </source>
</evidence>
<protein>
    <recommendedName>
        <fullName evidence="2">adenine deaminase</fullName>
        <ecNumber evidence="2">3.5.4.2</ecNumber>
    </recommendedName>
</protein>
<dbReference type="EMBL" id="JAGGKT010000016">
    <property type="protein sequence ID" value="MBP1934086.1"/>
    <property type="molecule type" value="Genomic_DNA"/>
</dbReference>
<evidence type="ECO:0000259" key="5">
    <source>
        <dbReference type="Pfam" id="PF01979"/>
    </source>
</evidence>
<dbReference type="GO" id="GO:0000034">
    <property type="term" value="F:adenine deaminase activity"/>
    <property type="evidence" value="ECO:0007669"/>
    <property type="project" value="UniProtKB-EC"/>
</dbReference>
<proteinExistence type="inferred from homology"/>
<comment type="catalytic activity">
    <reaction evidence="4">
        <text>adenine + H2O + H(+) = hypoxanthine + NH4(+)</text>
        <dbReference type="Rhea" id="RHEA:23688"/>
        <dbReference type="ChEBI" id="CHEBI:15377"/>
        <dbReference type="ChEBI" id="CHEBI:15378"/>
        <dbReference type="ChEBI" id="CHEBI:16708"/>
        <dbReference type="ChEBI" id="CHEBI:17368"/>
        <dbReference type="ChEBI" id="CHEBI:28938"/>
        <dbReference type="EC" id="3.5.4.2"/>
    </reaction>
</comment>
<evidence type="ECO:0000256" key="4">
    <source>
        <dbReference type="ARBA" id="ARBA00047720"/>
    </source>
</evidence>
<dbReference type="InterPro" id="IPR032466">
    <property type="entry name" value="Metal_Hydrolase"/>
</dbReference>
<name>A0ABS4GUZ2_9BACL</name>
<feature type="domain" description="Adenine deaminase C-terminal" evidence="6">
    <location>
        <begin position="407"/>
        <end position="568"/>
    </location>
</feature>
<comment type="similarity">
    <text evidence="1">Belongs to the metallo-dependent hydrolases superfamily. Adenine deaminase family.</text>
</comment>
<comment type="caution">
    <text evidence="7">The sequence shown here is derived from an EMBL/GenBank/DDBJ whole genome shotgun (WGS) entry which is preliminary data.</text>
</comment>
<dbReference type="PANTHER" id="PTHR11113">
    <property type="entry name" value="N-ACETYLGLUCOSAMINE-6-PHOSPHATE DEACETYLASE"/>
    <property type="match status" value="1"/>
</dbReference>
<sequence>MKKLSEQKWNDFVEVSLLKKAATTWIKNANYFNIYTGEMMEGNIALFEDRIAYVGGKEPKVDESTIVIDAADYTLVPGYIEPHSHPFQIYNPLTWIDYSLSRGTTTMMHDSLLFFLNAPQEQMERFFQDLQDSPVKNFWWARLDSQTPSPELEARVPIQRTLQTLEHPQVIQAGELTAFKRMLDGEPLLRERMFLAYQSGKRIEAHNPGSSVETLNAMMAAGATCCHESITTEEVMRRLRLGLYATLRNSSIRPDLPELLQGLLKLERVPWDRLMMTTDGSPPFFYEQGTVDRLIHIALDCGVPVWEAYRMVTLNPAVYYGLDPDLGGIAPGRVADILFLEDLHHPTPVQVMANGKLVEKDRSAAQIDWSSYGILGVPAADWKAEADWFHVAAREDFPVGEMMNAVIIRQRDETLPVNDGAIDLTDKPDYLYVALLDRAGTWITRGIVKGFGNVEALASTYTVSQDLFVLGRNPEEMAAAANRVMEMGGGICLRENKESLFELPLPLLGGMSEKGMAELIDETSQFLRLLQERGYQHEDPIYSLFFFTAIHLPVIRFTQDGIYSTKQNKILVPSQRLR</sequence>
<evidence type="ECO:0000313" key="8">
    <source>
        <dbReference type="Proteomes" id="UP001519343"/>
    </source>
</evidence>
<dbReference type="Gene3D" id="3.20.20.140">
    <property type="entry name" value="Metal-dependent hydrolases"/>
    <property type="match status" value="1"/>
</dbReference>
<dbReference type="InterPro" id="IPR026912">
    <property type="entry name" value="Adenine_deam_C"/>
</dbReference>
<evidence type="ECO:0000313" key="7">
    <source>
        <dbReference type="EMBL" id="MBP1934086.1"/>
    </source>
</evidence>
<evidence type="ECO:0000256" key="2">
    <source>
        <dbReference type="ARBA" id="ARBA00012782"/>
    </source>
</evidence>
<dbReference type="Pfam" id="PF01979">
    <property type="entry name" value="Amidohydro_1"/>
    <property type="match status" value="1"/>
</dbReference>
<dbReference type="InterPro" id="IPR011059">
    <property type="entry name" value="Metal-dep_hydrolase_composite"/>
</dbReference>
<dbReference type="PANTHER" id="PTHR11113:SF6">
    <property type="entry name" value="ADENINE DEAMINASE YERA-RELATED"/>
    <property type="match status" value="1"/>
</dbReference>
<keyword evidence="8" id="KW-1185">Reference proteome</keyword>
<evidence type="ECO:0000256" key="3">
    <source>
        <dbReference type="ARBA" id="ARBA00022801"/>
    </source>
</evidence>
<reference evidence="7 8" key="1">
    <citation type="submission" date="2021-03" db="EMBL/GenBank/DDBJ databases">
        <title>Genomic Encyclopedia of Type Strains, Phase IV (KMG-IV): sequencing the most valuable type-strain genomes for metagenomic binning, comparative biology and taxonomic classification.</title>
        <authorList>
            <person name="Goeker M."/>
        </authorList>
    </citation>
    <scope>NUCLEOTIDE SEQUENCE [LARGE SCALE GENOMIC DNA]</scope>
    <source>
        <strain evidence="7 8">DSM 24738</strain>
    </source>
</reference>
<dbReference type="Pfam" id="PF13382">
    <property type="entry name" value="Adenine_deam_C"/>
    <property type="match status" value="1"/>
</dbReference>
<keyword evidence="3 7" id="KW-0378">Hydrolase</keyword>
<feature type="domain" description="Amidohydrolase-related" evidence="5">
    <location>
        <begin position="74"/>
        <end position="358"/>
    </location>
</feature>
<dbReference type="Gene3D" id="2.30.40.10">
    <property type="entry name" value="Urease, subunit C, domain 1"/>
    <property type="match status" value="1"/>
</dbReference>
<evidence type="ECO:0000259" key="6">
    <source>
        <dbReference type="Pfam" id="PF13382"/>
    </source>
</evidence>
<gene>
    <name evidence="7" type="ORF">J2Z37_004103</name>
</gene>
<organism evidence="7 8">
    <name type="scientific">Ammoniphilus resinae</name>
    <dbReference type="NCBI Taxonomy" id="861532"/>
    <lineage>
        <taxon>Bacteria</taxon>
        <taxon>Bacillati</taxon>
        <taxon>Bacillota</taxon>
        <taxon>Bacilli</taxon>
        <taxon>Bacillales</taxon>
        <taxon>Paenibacillaceae</taxon>
        <taxon>Aneurinibacillus group</taxon>
        <taxon>Ammoniphilus</taxon>
    </lineage>
</organism>
<dbReference type="InterPro" id="IPR006680">
    <property type="entry name" value="Amidohydro-rel"/>
</dbReference>
<accession>A0ABS4GUZ2</accession>
<dbReference type="EC" id="3.5.4.2" evidence="2"/>
<dbReference type="SUPFAM" id="SSF51338">
    <property type="entry name" value="Composite domain of metallo-dependent hydrolases"/>
    <property type="match status" value="1"/>
</dbReference>
<dbReference type="RefSeq" id="WP_209812092.1">
    <property type="nucleotide sequence ID" value="NZ_JAGGKT010000016.1"/>
</dbReference>
<dbReference type="SUPFAM" id="SSF51556">
    <property type="entry name" value="Metallo-dependent hydrolases"/>
    <property type="match status" value="1"/>
</dbReference>
<dbReference type="Proteomes" id="UP001519343">
    <property type="component" value="Unassembled WGS sequence"/>
</dbReference>